<dbReference type="Pfam" id="PF03950">
    <property type="entry name" value="tRNA-synt_1c_C"/>
    <property type="match status" value="1"/>
</dbReference>
<evidence type="ECO:0000256" key="7">
    <source>
        <dbReference type="ARBA" id="ARBA00022917"/>
    </source>
</evidence>
<dbReference type="EMBL" id="MIYU01000001">
    <property type="protein sequence ID" value="OIR20314.1"/>
    <property type="molecule type" value="Genomic_DNA"/>
</dbReference>
<feature type="domain" description="Glutamyl/glutaminyl-tRNA synthetase class Ib catalytic" evidence="11">
    <location>
        <begin position="95"/>
        <end position="390"/>
    </location>
</feature>
<dbReference type="InterPro" id="IPR050132">
    <property type="entry name" value="Gln/Glu-tRNA_Ligase"/>
</dbReference>
<comment type="similarity">
    <text evidence="2 10">Belongs to the class-I aminoacyl-tRNA synthetase family. Glutamate--tRNA ligase type 2 subfamily.</text>
</comment>
<dbReference type="InterPro" id="IPR004526">
    <property type="entry name" value="Glu-tRNA-synth_arc/euk"/>
</dbReference>
<evidence type="ECO:0000259" key="11">
    <source>
        <dbReference type="Pfam" id="PF00749"/>
    </source>
</evidence>
<evidence type="ECO:0000256" key="5">
    <source>
        <dbReference type="ARBA" id="ARBA00022741"/>
    </source>
</evidence>
<evidence type="ECO:0000256" key="3">
    <source>
        <dbReference type="ARBA" id="ARBA00022490"/>
    </source>
</evidence>
<dbReference type="SUPFAM" id="SSF52374">
    <property type="entry name" value="Nucleotidylyl transferase"/>
    <property type="match status" value="1"/>
</dbReference>
<evidence type="ECO:0000313" key="14">
    <source>
        <dbReference type="Proteomes" id="UP000183815"/>
    </source>
</evidence>
<reference evidence="13 14" key="1">
    <citation type="submission" date="2016-08" db="EMBL/GenBank/DDBJ databases">
        <title>New Insights into Marine Group III Euryarchaeota, from dark to light.</title>
        <authorList>
            <person name="Haro-Moreno J.M."/>
            <person name="Rodriguez-Valera F."/>
            <person name="Lopez-Garcia P."/>
            <person name="Moreira D."/>
            <person name="Martin-Cuadrado A.B."/>
        </authorList>
    </citation>
    <scope>NUCLEOTIDE SEQUENCE [LARGE SCALE GENOMIC DNA]</scope>
    <source>
        <strain evidence="13">CG-Bathy1</strain>
    </source>
</reference>
<dbReference type="InterPro" id="IPR000924">
    <property type="entry name" value="Glu/Gln-tRNA-synth"/>
</dbReference>
<comment type="function">
    <text evidence="10">Catalyzes the attachment of glutamate to tRNA(Glu) in a two-step reaction: glutamate is first activated by ATP to form Glu-AMP and then transferred to the acceptor end of tRNA(Glu).</text>
</comment>
<comment type="caution">
    <text evidence="13">The sequence shown here is derived from an EMBL/GenBank/DDBJ whole genome shotgun (WGS) entry which is preliminary data.</text>
</comment>
<comment type="catalytic activity">
    <reaction evidence="9 10">
        <text>tRNA(Glu) + L-glutamate + ATP = L-glutamyl-tRNA(Glu) + AMP + diphosphate</text>
        <dbReference type="Rhea" id="RHEA:23540"/>
        <dbReference type="Rhea" id="RHEA-COMP:9663"/>
        <dbReference type="Rhea" id="RHEA-COMP:9680"/>
        <dbReference type="ChEBI" id="CHEBI:29985"/>
        <dbReference type="ChEBI" id="CHEBI:30616"/>
        <dbReference type="ChEBI" id="CHEBI:33019"/>
        <dbReference type="ChEBI" id="CHEBI:78442"/>
        <dbReference type="ChEBI" id="CHEBI:78520"/>
        <dbReference type="ChEBI" id="CHEBI:456215"/>
        <dbReference type="EC" id="6.1.1.17"/>
    </reaction>
</comment>
<evidence type="ECO:0000313" key="13">
    <source>
        <dbReference type="EMBL" id="OIR20314.1"/>
    </source>
</evidence>
<dbReference type="NCBIfam" id="NF003169">
    <property type="entry name" value="PRK04156.1"/>
    <property type="match status" value="1"/>
</dbReference>
<dbReference type="PANTHER" id="PTHR43097:SF5">
    <property type="entry name" value="GLUTAMATE--TRNA LIGASE"/>
    <property type="match status" value="1"/>
</dbReference>
<dbReference type="InterPro" id="IPR020058">
    <property type="entry name" value="Glu/Gln-tRNA-synth_Ib_cat-dom"/>
</dbReference>
<name>A0A1J5TH87_9ARCH</name>
<dbReference type="InterPro" id="IPR001412">
    <property type="entry name" value="aa-tRNA-synth_I_CS"/>
</dbReference>
<dbReference type="HAMAP" id="MF_02076">
    <property type="entry name" value="Glu_tRNA_synth_type2"/>
    <property type="match status" value="1"/>
</dbReference>
<dbReference type="GO" id="GO:0032991">
    <property type="term" value="C:protein-containing complex"/>
    <property type="evidence" value="ECO:0007669"/>
    <property type="project" value="UniProtKB-ARBA"/>
</dbReference>
<dbReference type="SUPFAM" id="SSF50715">
    <property type="entry name" value="Ribosomal protein L25-like"/>
    <property type="match status" value="1"/>
</dbReference>
<keyword evidence="6 10" id="KW-0067">ATP-binding</keyword>
<evidence type="ECO:0000256" key="1">
    <source>
        <dbReference type="ARBA" id="ARBA00004496"/>
    </source>
</evidence>
<keyword evidence="8 10" id="KW-0030">Aminoacyl-tRNA synthetase</keyword>
<dbReference type="GO" id="GO:0005524">
    <property type="term" value="F:ATP binding"/>
    <property type="evidence" value="ECO:0007669"/>
    <property type="project" value="UniProtKB-UniRule"/>
</dbReference>
<dbReference type="InterPro" id="IPR020056">
    <property type="entry name" value="Rbsml_bL25/Gln-tRNA_synth_N"/>
</dbReference>
<evidence type="ECO:0000259" key="12">
    <source>
        <dbReference type="Pfam" id="PF03950"/>
    </source>
</evidence>
<keyword evidence="5 10" id="KW-0547">Nucleotide-binding</keyword>
<evidence type="ECO:0000256" key="2">
    <source>
        <dbReference type="ARBA" id="ARBA00008927"/>
    </source>
</evidence>
<dbReference type="AlphaFoldDB" id="A0A1J5TH87"/>
<evidence type="ECO:0000256" key="9">
    <source>
        <dbReference type="ARBA" id="ARBA00048351"/>
    </source>
</evidence>
<keyword evidence="7 10" id="KW-0648">Protein biosynthesis</keyword>
<dbReference type="Gene3D" id="2.40.240.10">
    <property type="entry name" value="Ribosomal Protein L25, Chain P"/>
    <property type="match status" value="1"/>
</dbReference>
<dbReference type="GO" id="GO:0005829">
    <property type="term" value="C:cytosol"/>
    <property type="evidence" value="ECO:0007669"/>
    <property type="project" value="TreeGrafter"/>
</dbReference>
<proteinExistence type="inferred from homology"/>
<protein>
    <recommendedName>
        <fullName evidence="10">Glutamate--tRNA ligase</fullName>
        <ecNumber evidence="10">6.1.1.17</ecNumber>
    </recommendedName>
    <alternativeName>
        <fullName evidence="10">Glutamyl-tRNA synthetase</fullName>
        <shortName evidence="10">GluRS</shortName>
    </alternativeName>
</protein>
<keyword evidence="4 10" id="KW-0436">Ligase</keyword>
<comment type="caution">
    <text evidence="10">Lacks conserved residue(s) required for the propagation of feature annotation.</text>
</comment>
<evidence type="ECO:0000256" key="10">
    <source>
        <dbReference type="HAMAP-Rule" id="MF_02076"/>
    </source>
</evidence>
<dbReference type="Gene3D" id="2.40.240.100">
    <property type="match status" value="1"/>
</dbReference>
<dbReference type="NCBIfam" id="TIGR00463">
    <property type="entry name" value="gltX_arch"/>
    <property type="match status" value="1"/>
</dbReference>
<dbReference type="EC" id="6.1.1.17" evidence="10"/>
<dbReference type="PROSITE" id="PS00178">
    <property type="entry name" value="AA_TRNA_LIGASE_I"/>
    <property type="match status" value="1"/>
</dbReference>
<dbReference type="Pfam" id="PF00749">
    <property type="entry name" value="tRNA-synt_1c"/>
    <property type="match status" value="1"/>
</dbReference>
<dbReference type="InterPro" id="IPR020059">
    <property type="entry name" value="Glu/Gln-tRNA-synth_Ib_codon-bd"/>
</dbReference>
<dbReference type="Gene3D" id="3.40.50.620">
    <property type="entry name" value="HUPs"/>
    <property type="match status" value="1"/>
</dbReference>
<dbReference type="InterPro" id="IPR011035">
    <property type="entry name" value="Ribosomal_bL25/Gln-tRNA_synth"/>
</dbReference>
<dbReference type="InterPro" id="IPR014729">
    <property type="entry name" value="Rossmann-like_a/b/a_fold"/>
</dbReference>
<sequence>MDDLRQKITDLALSDALKHGSANSKSVLGKLLGTTPALRDKIPQIRELIEEIILEVNNLTIDKITQLAPKPIVKSKKKEEKSLPPLEINEAPVFRFAPGPSGPLHLGHTRAVSLNAEYRDVYNGKLILRIEDTNPNAIDKDAYDLIPKEMEWLGAKPDEIFIQSDRMDIYYDDIKTLLASGHAYVSFTPAEEWRDLKRKSKADNYRNLSSKAQLDAFDKLLIEGSGIVVIKTDLEDPNPALRDFVAFRVVEDKHPRQGLKYRLWPTYNFAVSIDDYRLGITHVLRGKDHLNNTERQKWIYKYMKWKEPYFIHYGLVSMPDTLLKTSEIKKRISEGIYEGWDDCQLATVQALSKRGFKSQAIRKFWINGGIKEVDITFSWSNLEAVNKSIIDSTSKRLFFVPNPIQFFFETPSEIEKSAPLHPDIPEWGVRSETISSASKIYLSKEDTSSLKVGAVIRLKNLCNVTFHEDKLVYHGTDNIKGTPIFQWVSDKNINLSLHYSDGTKIEGLVEDKAISYIHETVQFERLGFATLNNSKANLNAFYLHK</sequence>
<evidence type="ECO:0000256" key="8">
    <source>
        <dbReference type="ARBA" id="ARBA00023146"/>
    </source>
</evidence>
<dbReference type="PRINTS" id="PR00987">
    <property type="entry name" value="TRNASYNTHGLU"/>
</dbReference>
<comment type="subcellular location">
    <subcellularLocation>
        <location evidence="1 10">Cytoplasm</location>
    </subcellularLocation>
</comment>
<keyword evidence="3 10" id="KW-0963">Cytoplasm</keyword>
<dbReference type="GO" id="GO:0043604">
    <property type="term" value="P:amide biosynthetic process"/>
    <property type="evidence" value="ECO:0007669"/>
    <property type="project" value="TreeGrafter"/>
</dbReference>
<dbReference type="GO" id="GO:0006424">
    <property type="term" value="P:glutamyl-tRNA aminoacylation"/>
    <property type="evidence" value="ECO:0007669"/>
    <property type="project" value="UniProtKB-UniRule"/>
</dbReference>
<dbReference type="PANTHER" id="PTHR43097">
    <property type="entry name" value="GLUTAMINE-TRNA LIGASE"/>
    <property type="match status" value="1"/>
</dbReference>
<accession>A0A1J5TH87</accession>
<evidence type="ECO:0000256" key="4">
    <source>
        <dbReference type="ARBA" id="ARBA00022598"/>
    </source>
</evidence>
<dbReference type="GO" id="GO:0004818">
    <property type="term" value="F:glutamate-tRNA ligase activity"/>
    <property type="evidence" value="ECO:0007669"/>
    <property type="project" value="UniProtKB-UniRule"/>
</dbReference>
<dbReference type="Proteomes" id="UP000183815">
    <property type="component" value="Unassembled WGS sequence"/>
</dbReference>
<evidence type="ECO:0000256" key="6">
    <source>
        <dbReference type="ARBA" id="ARBA00022840"/>
    </source>
</evidence>
<feature type="domain" description="Glutamyl/glutaminyl-tRNA synthetase class Ib anti-codon binding" evidence="12">
    <location>
        <begin position="395"/>
        <end position="469"/>
    </location>
</feature>
<organism evidence="13 14">
    <name type="scientific">Marine Group III euryarchaeote CG-Bathy1</name>
    <dbReference type="NCBI Taxonomy" id="1889001"/>
    <lineage>
        <taxon>Archaea</taxon>
        <taxon>Methanobacteriati</taxon>
        <taxon>Thermoplasmatota</taxon>
        <taxon>Thermoplasmata</taxon>
        <taxon>Candidatus Thermoprofundales</taxon>
    </lineage>
</organism>
<gene>
    <name evidence="10" type="primary">gltX</name>
    <name evidence="13" type="ORF">BEU04_00455</name>
</gene>